<evidence type="ECO:0000313" key="2">
    <source>
        <dbReference type="Proteomes" id="UP000800040"/>
    </source>
</evidence>
<reference evidence="1" key="1">
    <citation type="submission" date="2020-01" db="EMBL/GenBank/DDBJ databases">
        <authorList>
            <consortium name="DOE Joint Genome Institute"/>
            <person name="Haridas S."/>
            <person name="Albert R."/>
            <person name="Binder M."/>
            <person name="Bloem J."/>
            <person name="Labutti K."/>
            <person name="Salamov A."/>
            <person name="Andreopoulos B."/>
            <person name="Baker S.E."/>
            <person name="Barry K."/>
            <person name="Bills G."/>
            <person name="Bluhm B.H."/>
            <person name="Cannon C."/>
            <person name="Castanera R."/>
            <person name="Culley D.E."/>
            <person name="Daum C."/>
            <person name="Ezra D."/>
            <person name="Gonzalez J.B."/>
            <person name="Henrissat B."/>
            <person name="Kuo A."/>
            <person name="Liang C."/>
            <person name="Lipzen A."/>
            <person name="Lutzoni F."/>
            <person name="Magnuson J."/>
            <person name="Mondo S."/>
            <person name="Nolan M."/>
            <person name="Ohm R."/>
            <person name="Pangilinan J."/>
            <person name="Park H.-J."/>
            <person name="Ramirez L."/>
            <person name="Alfaro M."/>
            <person name="Sun H."/>
            <person name="Tritt A."/>
            <person name="Yoshinaga Y."/>
            <person name="Zwiers L.-H."/>
            <person name="Turgeon B.G."/>
            <person name="Goodwin S.B."/>
            <person name="Spatafora J.W."/>
            <person name="Crous P.W."/>
            <person name="Grigoriev I.V."/>
        </authorList>
    </citation>
    <scope>NUCLEOTIDE SEQUENCE</scope>
    <source>
        <strain evidence="1">P77</strain>
    </source>
</reference>
<dbReference type="AlphaFoldDB" id="A0A6A5KPK4"/>
<evidence type="ECO:0000313" key="1">
    <source>
        <dbReference type="EMBL" id="KAF1835543.1"/>
    </source>
</evidence>
<sequence>MTTSIYPSNTTADPLDSALFEMEIIHGSSRLAHGRRRKFCQINFGLAPLTGRRYFHVDGIVIKFCQSGRLPQQTHSGHYLLNSSCWKQRYGGLHGSRHVQLRNGRLLLSPSSCAESASAQTSTSDRSTAQLSLQPYPPSSIESVRFISRRRESQGNSYLLE</sequence>
<protein>
    <submittedName>
        <fullName evidence="1">Uncharacterized protein</fullName>
    </submittedName>
</protein>
<dbReference type="EMBL" id="ML975285">
    <property type="protein sequence ID" value="KAF1835543.1"/>
    <property type="molecule type" value="Genomic_DNA"/>
</dbReference>
<accession>A0A6A5KPK4</accession>
<keyword evidence="2" id="KW-1185">Reference proteome</keyword>
<proteinExistence type="predicted"/>
<dbReference type="Proteomes" id="UP000800040">
    <property type="component" value="Unassembled WGS sequence"/>
</dbReference>
<gene>
    <name evidence="1" type="ORF">BDW02DRAFT_567866</name>
</gene>
<name>A0A6A5KPK4_9PLEO</name>
<organism evidence="1 2">
    <name type="scientific">Decorospora gaudefroyi</name>
    <dbReference type="NCBI Taxonomy" id="184978"/>
    <lineage>
        <taxon>Eukaryota</taxon>
        <taxon>Fungi</taxon>
        <taxon>Dikarya</taxon>
        <taxon>Ascomycota</taxon>
        <taxon>Pezizomycotina</taxon>
        <taxon>Dothideomycetes</taxon>
        <taxon>Pleosporomycetidae</taxon>
        <taxon>Pleosporales</taxon>
        <taxon>Pleosporineae</taxon>
        <taxon>Pleosporaceae</taxon>
        <taxon>Decorospora</taxon>
    </lineage>
</organism>